<sequence length="274" mass="30529">IPTGFKVKTGSVIREADGWYISLTLEDKTVPVTVAEIQPTDENTLGIDLGITNYVYLSNGAQVENPRFLRKSAEKLARLQAKLANRVKGSQPWRIIKNKISRCHQFVARARLDFQFKTAHELLSKCEVLVVEDLSVKSLTRRAKPKTDIDNGSLVYLPNGQSAKSGLNKSMLDAAHGQFANILKYVAWKLGKNVLFVDPKGTSQYCWNCLNKVPKELAQRWHYCRCGESLDRDENSAKLIKKIGLSHESGGGTPSLKKALAQREIEAYGLTVLS</sequence>
<evidence type="ECO:0000256" key="2">
    <source>
        <dbReference type="ARBA" id="ARBA00022578"/>
    </source>
</evidence>
<name>A0ABU8YVY1_9CYAN</name>
<reference evidence="7 8" key="1">
    <citation type="journal article" date="2020" name="Harmful Algae">
        <title>Molecular and morphological characterization of a novel dihydroanatoxin-a producing Microcoleus species (cyanobacteria) from the Russian River, California, USA.</title>
        <authorList>
            <person name="Conklin K.Y."/>
            <person name="Stancheva R."/>
            <person name="Otten T.G."/>
            <person name="Fadness R."/>
            <person name="Boyer G.L."/>
            <person name="Read B."/>
            <person name="Zhang X."/>
            <person name="Sheath R.G."/>
        </authorList>
    </citation>
    <scope>NUCLEOTIDE SEQUENCE [LARGE SCALE GENOMIC DNA]</scope>
    <source>
        <strain evidence="7 8">PTRS2</strain>
    </source>
</reference>
<evidence type="ECO:0000259" key="6">
    <source>
        <dbReference type="Pfam" id="PF07282"/>
    </source>
</evidence>
<proteinExistence type="inferred from homology"/>
<comment type="similarity">
    <text evidence="1">In the C-terminal section; belongs to the transposase 35 family.</text>
</comment>
<dbReference type="NCBIfam" id="NF040570">
    <property type="entry name" value="guided_TnpB"/>
    <property type="match status" value="1"/>
</dbReference>
<dbReference type="RefSeq" id="WP_340525284.1">
    <property type="nucleotide sequence ID" value="NZ_JBBLXS010000673.1"/>
</dbReference>
<evidence type="ECO:0000256" key="3">
    <source>
        <dbReference type="ARBA" id="ARBA00023125"/>
    </source>
</evidence>
<keyword evidence="3" id="KW-0238">DNA-binding</keyword>
<feature type="domain" description="Cas12f1-like TNB" evidence="6">
    <location>
        <begin position="176"/>
        <end position="240"/>
    </location>
</feature>
<dbReference type="InterPro" id="IPR010095">
    <property type="entry name" value="Cas12f1-like_TNB"/>
</dbReference>
<feature type="non-terminal residue" evidence="7">
    <location>
        <position position="1"/>
    </location>
</feature>
<evidence type="ECO:0000256" key="1">
    <source>
        <dbReference type="ARBA" id="ARBA00008761"/>
    </source>
</evidence>
<dbReference type="Pfam" id="PF07282">
    <property type="entry name" value="Cas12f1-like_TNB"/>
    <property type="match status" value="1"/>
</dbReference>
<dbReference type="Proteomes" id="UP001384579">
    <property type="component" value="Unassembled WGS sequence"/>
</dbReference>
<organism evidence="7 8">
    <name type="scientific">Microcoleus anatoxicus PTRS2</name>
    <dbReference type="NCBI Taxonomy" id="2705321"/>
    <lineage>
        <taxon>Bacteria</taxon>
        <taxon>Bacillati</taxon>
        <taxon>Cyanobacteriota</taxon>
        <taxon>Cyanophyceae</taxon>
        <taxon>Oscillatoriophycideae</taxon>
        <taxon>Oscillatoriales</taxon>
        <taxon>Microcoleaceae</taxon>
        <taxon>Microcoleus</taxon>
        <taxon>Microcoleus anatoxicus</taxon>
    </lineage>
</organism>
<comment type="caution">
    <text evidence="7">The sequence shown here is derived from an EMBL/GenBank/DDBJ whole genome shotgun (WGS) entry which is preliminary data.</text>
</comment>
<evidence type="ECO:0000259" key="5">
    <source>
        <dbReference type="Pfam" id="PF01385"/>
    </source>
</evidence>
<evidence type="ECO:0000313" key="8">
    <source>
        <dbReference type="Proteomes" id="UP001384579"/>
    </source>
</evidence>
<dbReference type="InterPro" id="IPR001959">
    <property type="entry name" value="Transposase"/>
</dbReference>
<dbReference type="Pfam" id="PF01385">
    <property type="entry name" value="OrfB_IS605"/>
    <property type="match status" value="1"/>
</dbReference>
<protein>
    <submittedName>
        <fullName evidence="7">Transposase</fullName>
    </submittedName>
</protein>
<feature type="domain" description="Probable transposase IS891/IS1136/IS1341" evidence="5">
    <location>
        <begin position="32"/>
        <end position="141"/>
    </location>
</feature>
<dbReference type="EMBL" id="JBBLXS010000673">
    <property type="protein sequence ID" value="MEK0188584.1"/>
    <property type="molecule type" value="Genomic_DNA"/>
</dbReference>
<accession>A0ABU8YVY1</accession>
<evidence type="ECO:0000256" key="4">
    <source>
        <dbReference type="ARBA" id="ARBA00023172"/>
    </source>
</evidence>
<evidence type="ECO:0000313" key="7">
    <source>
        <dbReference type="EMBL" id="MEK0188584.1"/>
    </source>
</evidence>
<keyword evidence="2" id="KW-0815">Transposition</keyword>
<keyword evidence="8" id="KW-1185">Reference proteome</keyword>
<gene>
    <name evidence="7" type="ORF">WMG39_27615</name>
</gene>
<keyword evidence="4" id="KW-0233">DNA recombination</keyword>